<sequence>MRSFDDMNRLFREMDRSFDQLRSAWMNEFQSYGFGSGFDMSERPELESADRPVVGGEWGVESTFETDAAVTLEETDDGYVYVMDLPGFEKDDIDLTFDDGVLSIQAHTDVEAGSDAYRSVRSRRVGRRVPIPKTIVADEITASYHNGVLEVALPVEGDHEDDGHHIEIE</sequence>
<name>A0A1G8TKI8_9EURY</name>
<dbReference type="InterPro" id="IPR002068">
    <property type="entry name" value="A-crystallin/Hsp20_dom"/>
</dbReference>
<dbReference type="SUPFAM" id="SSF49764">
    <property type="entry name" value="HSP20-like chaperones"/>
    <property type="match status" value="1"/>
</dbReference>
<dbReference type="InterPro" id="IPR031107">
    <property type="entry name" value="Small_HSP"/>
</dbReference>
<dbReference type="PROSITE" id="PS01031">
    <property type="entry name" value="SHSP"/>
    <property type="match status" value="1"/>
</dbReference>
<organism evidence="4 5">
    <name type="scientific">Natronorubrum texcoconense</name>
    <dbReference type="NCBI Taxonomy" id="1095776"/>
    <lineage>
        <taxon>Archaea</taxon>
        <taxon>Methanobacteriati</taxon>
        <taxon>Methanobacteriota</taxon>
        <taxon>Stenosarchaea group</taxon>
        <taxon>Halobacteria</taxon>
        <taxon>Halobacteriales</taxon>
        <taxon>Natrialbaceae</taxon>
        <taxon>Natronorubrum</taxon>
    </lineage>
</organism>
<accession>A0A1G8TKI8</accession>
<evidence type="ECO:0000256" key="1">
    <source>
        <dbReference type="PROSITE-ProRule" id="PRU00285"/>
    </source>
</evidence>
<comment type="similarity">
    <text evidence="1 2">Belongs to the small heat shock protein (HSP20) family.</text>
</comment>
<dbReference type="STRING" id="1095776.SAMN04515672_0505"/>
<dbReference type="AlphaFoldDB" id="A0A1G8TKI8"/>
<reference evidence="5" key="1">
    <citation type="submission" date="2016-10" db="EMBL/GenBank/DDBJ databases">
        <authorList>
            <person name="Varghese N."/>
            <person name="Submissions S."/>
        </authorList>
    </citation>
    <scope>NUCLEOTIDE SEQUENCE [LARGE SCALE GENOMIC DNA]</scope>
    <source>
        <strain evidence="5">B4,CECT 8067,JCM 17497</strain>
    </source>
</reference>
<dbReference type="RefSeq" id="WP_090303036.1">
    <property type="nucleotide sequence ID" value="NZ_FNFE01000001.1"/>
</dbReference>
<dbReference type="Proteomes" id="UP000198882">
    <property type="component" value="Unassembled WGS sequence"/>
</dbReference>
<proteinExistence type="inferred from homology"/>
<evidence type="ECO:0000259" key="3">
    <source>
        <dbReference type="PROSITE" id="PS01031"/>
    </source>
</evidence>
<dbReference type="CDD" id="cd06464">
    <property type="entry name" value="ACD_sHsps-like"/>
    <property type="match status" value="1"/>
</dbReference>
<dbReference type="OrthoDB" id="198277at2157"/>
<dbReference type="InterPro" id="IPR008978">
    <property type="entry name" value="HSP20-like_chaperone"/>
</dbReference>
<evidence type="ECO:0000313" key="4">
    <source>
        <dbReference type="EMBL" id="SDJ42038.1"/>
    </source>
</evidence>
<feature type="domain" description="SHSP" evidence="3">
    <location>
        <begin position="61"/>
        <end position="169"/>
    </location>
</feature>
<dbReference type="EMBL" id="FNFE01000001">
    <property type="protein sequence ID" value="SDJ42038.1"/>
    <property type="molecule type" value="Genomic_DNA"/>
</dbReference>
<dbReference type="Gene3D" id="2.60.40.790">
    <property type="match status" value="1"/>
</dbReference>
<keyword evidence="5" id="KW-1185">Reference proteome</keyword>
<gene>
    <name evidence="4" type="ORF">SAMN04515672_0505</name>
</gene>
<dbReference type="Pfam" id="PF00011">
    <property type="entry name" value="HSP20"/>
    <property type="match status" value="1"/>
</dbReference>
<evidence type="ECO:0000313" key="5">
    <source>
        <dbReference type="Proteomes" id="UP000198882"/>
    </source>
</evidence>
<protein>
    <submittedName>
        <fullName evidence="4">HSP20 family protein</fullName>
    </submittedName>
</protein>
<evidence type="ECO:0000256" key="2">
    <source>
        <dbReference type="RuleBase" id="RU003616"/>
    </source>
</evidence>
<dbReference type="PANTHER" id="PTHR11527">
    <property type="entry name" value="HEAT-SHOCK PROTEIN 20 FAMILY MEMBER"/>
    <property type="match status" value="1"/>
</dbReference>